<evidence type="ECO:0000313" key="3">
    <source>
        <dbReference type="Proteomes" id="UP000005309"/>
    </source>
</evidence>
<protein>
    <submittedName>
        <fullName evidence="2">Uncharacterized protein</fullName>
    </submittedName>
</protein>
<evidence type="ECO:0000313" key="2">
    <source>
        <dbReference type="EMBL" id="EEQ48684.1"/>
    </source>
</evidence>
<keyword evidence="1" id="KW-0472">Membrane</keyword>
<feature type="transmembrane region" description="Helical" evidence="1">
    <location>
        <begin position="17"/>
        <end position="36"/>
    </location>
</feature>
<sequence>MEKEQESYTSAGEQTTILNHINMEIAILAVGIFFVAKHH</sequence>
<name>C4V372_9FIRM</name>
<dbReference type="AlphaFoldDB" id="C4V372"/>
<evidence type="ECO:0000256" key="1">
    <source>
        <dbReference type="SAM" id="Phobius"/>
    </source>
</evidence>
<proteinExistence type="predicted"/>
<dbReference type="HOGENOM" id="CLU_3316826_0_0_9"/>
<gene>
    <name evidence="2" type="ORF">HMPREF0908_0966</name>
</gene>
<keyword evidence="1" id="KW-1133">Transmembrane helix</keyword>
<reference evidence="2 3" key="1">
    <citation type="submission" date="2009-04" db="EMBL/GenBank/DDBJ databases">
        <authorList>
            <person name="Qin X."/>
            <person name="Bachman B."/>
            <person name="Battles P."/>
            <person name="Bell A."/>
            <person name="Bess C."/>
            <person name="Bickham C."/>
            <person name="Chaboub L."/>
            <person name="Chen D."/>
            <person name="Coyle M."/>
            <person name="Deiros D.R."/>
            <person name="Dinh H."/>
            <person name="Forbes L."/>
            <person name="Fowler G."/>
            <person name="Francisco L."/>
            <person name="Fu Q."/>
            <person name="Gubbala S."/>
            <person name="Hale W."/>
            <person name="Han Y."/>
            <person name="Hemphill L."/>
            <person name="Highlander S.K."/>
            <person name="Hirani K."/>
            <person name="Hogues M."/>
            <person name="Jackson L."/>
            <person name="Jakkamsetti A."/>
            <person name="Javaid M."/>
            <person name="Jiang H."/>
            <person name="Korchina V."/>
            <person name="Kovar C."/>
            <person name="Lara F."/>
            <person name="Lee S."/>
            <person name="Mata R."/>
            <person name="Mathew T."/>
            <person name="Moen C."/>
            <person name="Morales K."/>
            <person name="Munidasa M."/>
            <person name="Nazareth L."/>
            <person name="Ngo R."/>
            <person name="Nguyen L."/>
            <person name="Okwuonu G."/>
            <person name="Ongeri F."/>
            <person name="Patil S."/>
            <person name="Petrosino J."/>
            <person name="Pham C."/>
            <person name="Pham P."/>
            <person name="Pu L.-L."/>
            <person name="Puazo M."/>
            <person name="Raj R."/>
            <person name="Reid J."/>
            <person name="Rouhana J."/>
            <person name="Saada N."/>
            <person name="Shang Y."/>
            <person name="Simmons D."/>
            <person name="Thornton R."/>
            <person name="Warren J."/>
            <person name="Weissenberger G."/>
            <person name="Zhang J."/>
            <person name="Zhang L."/>
            <person name="Zhou C."/>
            <person name="Zhu D."/>
            <person name="Muzny D."/>
            <person name="Worley K."/>
            <person name="Gibbs R."/>
        </authorList>
    </citation>
    <scope>NUCLEOTIDE SEQUENCE [LARGE SCALE GENOMIC DNA]</scope>
    <source>
        <strain evidence="2 3">ATCC 43531</strain>
    </source>
</reference>
<comment type="caution">
    <text evidence="2">The sequence shown here is derived from an EMBL/GenBank/DDBJ whole genome shotgun (WGS) entry which is preliminary data.</text>
</comment>
<dbReference type="EMBL" id="ACLA01000013">
    <property type="protein sequence ID" value="EEQ48684.1"/>
    <property type="molecule type" value="Genomic_DNA"/>
</dbReference>
<dbReference type="Proteomes" id="UP000005309">
    <property type="component" value="Unassembled WGS sequence"/>
</dbReference>
<organism evidence="2 3">
    <name type="scientific">Selenomonas flueggei ATCC 43531</name>
    <dbReference type="NCBI Taxonomy" id="638302"/>
    <lineage>
        <taxon>Bacteria</taxon>
        <taxon>Bacillati</taxon>
        <taxon>Bacillota</taxon>
        <taxon>Negativicutes</taxon>
        <taxon>Selenomonadales</taxon>
        <taxon>Selenomonadaceae</taxon>
        <taxon>Selenomonas</taxon>
    </lineage>
</organism>
<keyword evidence="3" id="KW-1185">Reference proteome</keyword>
<accession>C4V372</accession>
<keyword evidence="1" id="KW-0812">Transmembrane</keyword>
<dbReference type="STRING" id="638302.HMPREF0908_0966"/>